<reference evidence="3" key="2">
    <citation type="submission" date="2021-04" db="EMBL/GenBank/DDBJ databases">
        <authorList>
            <person name="Podell S."/>
        </authorList>
    </citation>
    <scope>NUCLEOTIDE SEQUENCE</scope>
    <source>
        <strain evidence="3">Hildebrandi</strain>
    </source>
</reference>
<keyword evidence="2" id="KW-0472">Membrane</keyword>
<reference evidence="3" key="1">
    <citation type="journal article" date="2021" name="Sci. Rep.">
        <title>Diploid genomic architecture of Nitzschia inconspicua, an elite biomass production diatom.</title>
        <authorList>
            <person name="Oliver A."/>
            <person name="Podell S."/>
            <person name="Pinowska A."/>
            <person name="Traller J.C."/>
            <person name="Smith S.R."/>
            <person name="McClure R."/>
            <person name="Beliaev A."/>
            <person name="Bohutskyi P."/>
            <person name="Hill E.A."/>
            <person name="Rabines A."/>
            <person name="Zheng H."/>
            <person name="Allen L.Z."/>
            <person name="Kuo A."/>
            <person name="Grigoriev I.V."/>
            <person name="Allen A.E."/>
            <person name="Hazlebeck D."/>
            <person name="Allen E.E."/>
        </authorList>
    </citation>
    <scope>NUCLEOTIDE SEQUENCE</scope>
    <source>
        <strain evidence="3">Hildebrandi</strain>
    </source>
</reference>
<dbReference type="EMBL" id="JAGRRH010000020">
    <property type="protein sequence ID" value="KAG7348523.1"/>
    <property type="molecule type" value="Genomic_DNA"/>
</dbReference>
<evidence type="ECO:0000313" key="4">
    <source>
        <dbReference type="Proteomes" id="UP000693970"/>
    </source>
</evidence>
<dbReference type="OrthoDB" id="6612291at2759"/>
<feature type="transmembrane region" description="Helical" evidence="2">
    <location>
        <begin position="12"/>
        <end position="32"/>
    </location>
</feature>
<dbReference type="GO" id="GO:0005886">
    <property type="term" value="C:plasma membrane"/>
    <property type="evidence" value="ECO:0007669"/>
    <property type="project" value="TreeGrafter"/>
</dbReference>
<dbReference type="PANTHER" id="PTHR23521:SF3">
    <property type="entry name" value="MFS TRANSPORTER"/>
    <property type="match status" value="1"/>
</dbReference>
<organism evidence="3 4">
    <name type="scientific">Nitzschia inconspicua</name>
    <dbReference type="NCBI Taxonomy" id="303405"/>
    <lineage>
        <taxon>Eukaryota</taxon>
        <taxon>Sar</taxon>
        <taxon>Stramenopiles</taxon>
        <taxon>Ochrophyta</taxon>
        <taxon>Bacillariophyta</taxon>
        <taxon>Bacillariophyceae</taxon>
        <taxon>Bacillariophycidae</taxon>
        <taxon>Bacillariales</taxon>
        <taxon>Bacillariaceae</taxon>
        <taxon>Nitzschia</taxon>
    </lineage>
</organism>
<feature type="transmembrane region" description="Helical" evidence="2">
    <location>
        <begin position="370"/>
        <end position="390"/>
    </location>
</feature>
<comment type="caution">
    <text evidence="3">The sequence shown here is derived from an EMBL/GenBank/DDBJ whole genome shotgun (WGS) entry which is preliminary data.</text>
</comment>
<keyword evidence="2" id="KW-1133">Transmembrane helix</keyword>
<feature type="transmembrane region" description="Helical" evidence="2">
    <location>
        <begin position="105"/>
        <end position="122"/>
    </location>
</feature>
<dbReference type="AlphaFoldDB" id="A0A9K3PIE4"/>
<gene>
    <name evidence="3" type="ORF">IV203_017228</name>
</gene>
<feature type="transmembrane region" description="Helical" evidence="2">
    <location>
        <begin position="168"/>
        <end position="189"/>
    </location>
</feature>
<feature type="transmembrane region" description="Helical" evidence="2">
    <location>
        <begin position="134"/>
        <end position="156"/>
    </location>
</feature>
<feature type="transmembrane region" description="Helical" evidence="2">
    <location>
        <begin position="460"/>
        <end position="479"/>
    </location>
</feature>
<feature type="transmembrane region" description="Helical" evidence="2">
    <location>
        <begin position="48"/>
        <end position="71"/>
    </location>
</feature>
<dbReference type="InterPro" id="IPR011701">
    <property type="entry name" value="MFS"/>
</dbReference>
<keyword evidence="2" id="KW-0812">Transmembrane</keyword>
<feature type="transmembrane region" description="Helical" evidence="2">
    <location>
        <begin position="396"/>
        <end position="415"/>
    </location>
</feature>
<dbReference type="GO" id="GO:0022857">
    <property type="term" value="F:transmembrane transporter activity"/>
    <property type="evidence" value="ECO:0007669"/>
    <property type="project" value="InterPro"/>
</dbReference>
<protein>
    <submittedName>
        <fullName evidence="3">Major facilitator family transporter</fullName>
    </submittedName>
</protein>
<evidence type="ECO:0000313" key="3">
    <source>
        <dbReference type="EMBL" id="KAG7348523.1"/>
    </source>
</evidence>
<dbReference type="PANTHER" id="PTHR23521">
    <property type="entry name" value="TRANSPORTER MFS SUPERFAMILY"/>
    <property type="match status" value="1"/>
</dbReference>
<feature type="region of interest" description="Disordered" evidence="1">
    <location>
        <begin position="255"/>
        <end position="274"/>
    </location>
</feature>
<keyword evidence="4" id="KW-1185">Reference proteome</keyword>
<feature type="transmembrane region" description="Helical" evidence="2">
    <location>
        <begin position="336"/>
        <end position="358"/>
    </location>
</feature>
<proteinExistence type="predicted"/>
<feature type="transmembrane region" description="Helical" evidence="2">
    <location>
        <begin position="427"/>
        <end position="454"/>
    </location>
</feature>
<accession>A0A9K3PIE4</accession>
<sequence length="530" mass="55752">MSSKGGLYSLSDWLVLPTLVFSQFAGTSLWFAPNAVVSQVESFGESEIAILVSCVQVGFIVGTLIFTYFALTDRMSPPLLFTGSCVIGAAINLLCVVTTNVPAWAFLRLLVGVCLAGVYPVGMKIAAIEYPSGLGARLGVLVGALTLGTAFPWLVSGIGDKAGLPFEATLGAVSALAIVGAFSVTLVMIPRGDGIGSKTLRQCMSCCFNQKQPVGNPVARHAILDETLPAAAAADLKDDSVEVVLTDDAGLEDGAKKEIDTSGTSFDSNEPIDNTQNQSLSGIAALKVIIGSSEFRAAAVGYCGHMWEIYAFWAHMPSLVNSHSEFHDGVVMGNEAYTSFAVIAIGAVSCSVGGIWSLRAGNEVVPGSAVVAIVSLFVSGCCCLLVPLYLKMSKGVFLFFLLVWGSAVVSDSAQFSSLTARYSYPGLVGTSLTLTTSVGFVISVVSIQLIGTLIDSGWDAGNALVLLAIGPAIGVYRSYMEWPLHRLWFSSNTNEAASRRNTNEAASRDFNSLNGVVDEIQLKIVSHSME</sequence>
<dbReference type="Pfam" id="PF07690">
    <property type="entry name" value="MFS_1"/>
    <property type="match status" value="1"/>
</dbReference>
<evidence type="ECO:0000256" key="2">
    <source>
        <dbReference type="SAM" id="Phobius"/>
    </source>
</evidence>
<feature type="transmembrane region" description="Helical" evidence="2">
    <location>
        <begin position="78"/>
        <end position="99"/>
    </location>
</feature>
<feature type="compositionally biased region" description="Polar residues" evidence="1">
    <location>
        <begin position="261"/>
        <end position="274"/>
    </location>
</feature>
<evidence type="ECO:0000256" key="1">
    <source>
        <dbReference type="SAM" id="MobiDB-lite"/>
    </source>
</evidence>
<name>A0A9K3PIE4_9STRA</name>
<dbReference type="Proteomes" id="UP000693970">
    <property type="component" value="Unassembled WGS sequence"/>
</dbReference>